<proteinExistence type="predicted"/>
<name>A0A256H0B3_9HYPH</name>
<gene>
    <name evidence="1" type="ORF">CES86_5409</name>
</gene>
<dbReference type="AlphaFoldDB" id="A0A256H0B3"/>
<evidence type="ECO:0000313" key="1">
    <source>
        <dbReference type="EMBL" id="OYR32863.1"/>
    </source>
</evidence>
<accession>A0A256H0B3</accession>
<dbReference type="Proteomes" id="UP000216363">
    <property type="component" value="Unassembled WGS sequence"/>
</dbReference>
<evidence type="ECO:0000313" key="2">
    <source>
        <dbReference type="Proteomes" id="UP000216363"/>
    </source>
</evidence>
<dbReference type="EMBL" id="NNRN01000006">
    <property type="protein sequence ID" value="OYR32863.1"/>
    <property type="molecule type" value="Genomic_DNA"/>
</dbReference>
<reference evidence="1 2" key="1">
    <citation type="submission" date="2017-07" db="EMBL/GenBank/DDBJ databases">
        <title>Draft genome of Ochrobactrum lupini type strain LUP21.</title>
        <authorList>
            <person name="Krzyzanowska D.M."/>
            <person name="Jafra S."/>
        </authorList>
    </citation>
    <scope>NUCLEOTIDE SEQUENCE [LARGE SCALE GENOMIC DNA]</scope>
    <source>
        <strain evidence="1 2">LUP21</strain>
    </source>
</reference>
<organism evidence="1 2">
    <name type="scientific">Brucella lupini</name>
    <dbReference type="NCBI Taxonomy" id="255457"/>
    <lineage>
        <taxon>Bacteria</taxon>
        <taxon>Pseudomonadati</taxon>
        <taxon>Pseudomonadota</taxon>
        <taxon>Alphaproteobacteria</taxon>
        <taxon>Hyphomicrobiales</taxon>
        <taxon>Brucellaceae</taxon>
        <taxon>Brucella/Ochrobactrum group</taxon>
        <taxon>Brucella</taxon>
    </lineage>
</organism>
<protein>
    <submittedName>
        <fullName evidence="1">Uncharacterized protein</fullName>
    </submittedName>
</protein>
<comment type="caution">
    <text evidence="1">The sequence shown here is derived from an EMBL/GenBank/DDBJ whole genome shotgun (WGS) entry which is preliminary data.</text>
</comment>
<sequence length="37" mass="4426">MLQIRVHGDHSSFLDANEHEPREMSLDNIPRFFLIFL</sequence>